<gene>
    <name evidence="1" type="ORF">GKJPGBOP_03844</name>
</gene>
<accession>A0A401W4A2</accession>
<organism evidence="1 2">
    <name type="scientific">Streptomyces paromomycinus</name>
    <name type="common">Streptomyces rimosus subsp. paromomycinus</name>
    <dbReference type="NCBI Taxonomy" id="92743"/>
    <lineage>
        <taxon>Bacteria</taxon>
        <taxon>Bacillati</taxon>
        <taxon>Actinomycetota</taxon>
        <taxon>Actinomycetes</taxon>
        <taxon>Kitasatosporales</taxon>
        <taxon>Streptomycetaceae</taxon>
        <taxon>Streptomyces</taxon>
    </lineage>
</organism>
<dbReference type="EMBL" id="BHZD01000001">
    <property type="protein sequence ID" value="GCD44153.1"/>
    <property type="molecule type" value="Genomic_DNA"/>
</dbReference>
<keyword evidence="2" id="KW-1185">Reference proteome</keyword>
<reference evidence="1 2" key="1">
    <citation type="submission" date="2018-11" db="EMBL/GenBank/DDBJ databases">
        <title>Whole genome sequence of Streptomyces paromomycinus NBRC 15454(T).</title>
        <authorList>
            <person name="Komaki H."/>
            <person name="Tamura T."/>
        </authorList>
    </citation>
    <scope>NUCLEOTIDE SEQUENCE [LARGE SCALE GENOMIC DNA]</scope>
    <source>
        <strain evidence="1 2">NBRC 15454</strain>
    </source>
</reference>
<comment type="caution">
    <text evidence="1">The sequence shown here is derived from an EMBL/GenBank/DDBJ whole genome shotgun (WGS) entry which is preliminary data.</text>
</comment>
<dbReference type="Proteomes" id="UP000286746">
    <property type="component" value="Unassembled WGS sequence"/>
</dbReference>
<dbReference type="AlphaFoldDB" id="A0A401W4A2"/>
<evidence type="ECO:0000313" key="1">
    <source>
        <dbReference type="EMBL" id="GCD44153.1"/>
    </source>
</evidence>
<name>A0A401W4A2_STREY</name>
<proteinExistence type="predicted"/>
<sequence length="32" mass="3478">MQRPLGAPPVLDRHGAGYAHRVTTAHPNFPRG</sequence>
<protein>
    <submittedName>
        <fullName evidence="1">Uncharacterized protein</fullName>
    </submittedName>
</protein>
<evidence type="ECO:0000313" key="2">
    <source>
        <dbReference type="Proteomes" id="UP000286746"/>
    </source>
</evidence>